<keyword evidence="1" id="KW-0812">Transmembrane</keyword>
<reference evidence="3" key="1">
    <citation type="journal article" date="2019" name="Int. J. Syst. Evol. Microbiol.">
        <title>The Global Catalogue of Microorganisms (GCM) 10K type strain sequencing project: providing services to taxonomists for standard genome sequencing and annotation.</title>
        <authorList>
            <consortium name="The Broad Institute Genomics Platform"/>
            <consortium name="The Broad Institute Genome Sequencing Center for Infectious Disease"/>
            <person name="Wu L."/>
            <person name="Ma J."/>
        </authorList>
    </citation>
    <scope>NUCLEOTIDE SEQUENCE [LARGE SCALE GENOMIC DNA]</scope>
    <source>
        <strain evidence="3">JCM 12165</strain>
    </source>
</reference>
<keyword evidence="1" id="KW-1133">Transmembrane helix</keyword>
<accession>A0ABV9NWM3</accession>
<keyword evidence="3" id="KW-1185">Reference proteome</keyword>
<keyword evidence="1" id="KW-0472">Membrane</keyword>
<dbReference type="RefSeq" id="WP_377909873.1">
    <property type="nucleotide sequence ID" value="NZ_JBHSGK010000013.1"/>
</dbReference>
<organism evidence="2 3">
    <name type="scientific">Bacillus daqingensis</name>
    <dbReference type="NCBI Taxonomy" id="872396"/>
    <lineage>
        <taxon>Bacteria</taxon>
        <taxon>Bacillati</taxon>
        <taxon>Bacillota</taxon>
        <taxon>Bacilli</taxon>
        <taxon>Bacillales</taxon>
        <taxon>Bacillaceae</taxon>
        <taxon>Bacillus</taxon>
    </lineage>
</organism>
<dbReference type="Proteomes" id="UP001595896">
    <property type="component" value="Unassembled WGS sequence"/>
</dbReference>
<comment type="caution">
    <text evidence="2">The sequence shown here is derived from an EMBL/GenBank/DDBJ whole genome shotgun (WGS) entry which is preliminary data.</text>
</comment>
<evidence type="ECO:0000313" key="2">
    <source>
        <dbReference type="EMBL" id="MFC4737271.1"/>
    </source>
</evidence>
<name>A0ABV9NWM3_9BACI</name>
<evidence type="ECO:0000313" key="3">
    <source>
        <dbReference type="Proteomes" id="UP001595896"/>
    </source>
</evidence>
<proteinExistence type="predicted"/>
<feature type="transmembrane region" description="Helical" evidence="1">
    <location>
        <begin position="20"/>
        <end position="39"/>
    </location>
</feature>
<evidence type="ECO:0000256" key="1">
    <source>
        <dbReference type="SAM" id="Phobius"/>
    </source>
</evidence>
<dbReference type="EMBL" id="JBHSGK010000013">
    <property type="protein sequence ID" value="MFC4737271.1"/>
    <property type="molecule type" value="Genomic_DNA"/>
</dbReference>
<protein>
    <submittedName>
        <fullName evidence="2">Flp family type IVb pilin</fullName>
    </submittedName>
</protein>
<sequence length="59" mass="6141">MKNWMLGFVREEDGQGMTEYGLILGGIAVIAIAVIALLTPGLNGFFTDLVGQITGTLGG</sequence>
<gene>
    <name evidence="2" type="ORF">ACFO4L_11780</name>
</gene>